<evidence type="ECO:0000313" key="1">
    <source>
        <dbReference type="EMBL" id="SHL59175.1"/>
    </source>
</evidence>
<organism evidence="1 2">
    <name type="scientific">Lacicoccus alkaliphilus DSM 16010</name>
    <dbReference type="NCBI Taxonomy" id="1123231"/>
    <lineage>
        <taxon>Bacteria</taxon>
        <taxon>Bacillati</taxon>
        <taxon>Bacillota</taxon>
        <taxon>Bacilli</taxon>
        <taxon>Bacillales</taxon>
        <taxon>Salinicoccaceae</taxon>
        <taxon>Lacicoccus</taxon>
    </lineage>
</organism>
<dbReference type="OrthoDB" id="9800945at2"/>
<protein>
    <submittedName>
        <fullName evidence="1">Uncharacterized protein</fullName>
    </submittedName>
</protein>
<dbReference type="EMBL" id="FRCF01000002">
    <property type="protein sequence ID" value="SHL59175.1"/>
    <property type="molecule type" value="Genomic_DNA"/>
</dbReference>
<dbReference type="RefSeq" id="WP_072708140.1">
    <property type="nucleotide sequence ID" value="NZ_FRCF01000002.1"/>
</dbReference>
<dbReference type="STRING" id="1123231.SAMN02745189_00612"/>
<name>A0A1M7BVW1_9BACL</name>
<proteinExistence type="predicted"/>
<reference evidence="1 2" key="1">
    <citation type="submission" date="2016-11" db="EMBL/GenBank/DDBJ databases">
        <authorList>
            <person name="Jaros S."/>
            <person name="Januszkiewicz K."/>
            <person name="Wedrychowicz H."/>
        </authorList>
    </citation>
    <scope>NUCLEOTIDE SEQUENCE [LARGE SCALE GENOMIC DNA]</scope>
    <source>
        <strain evidence="1 2">DSM 16010</strain>
    </source>
</reference>
<dbReference type="Proteomes" id="UP000184206">
    <property type="component" value="Unassembled WGS sequence"/>
</dbReference>
<evidence type="ECO:0000313" key="2">
    <source>
        <dbReference type="Proteomes" id="UP000184206"/>
    </source>
</evidence>
<sequence length="307" mass="35314">MSFYKNNKKEVLTIQLISQILGKIKLNCAPQEPQWAHVTLDITTRGFSTGTIKCNNIYFEIEANLANNIITIRTTDNENNVQMTAGKSIRDYYYEIITVTQDLGLAISINTTPQEMETKTPFEADTDHHHYNSETALKILKWFHFARDTELKFIAPLRNRKVYPGLFWGTFDVSCILVFNAHEPFPDNSKVIERAAFDEHMVEFGFWLGDDHFNHPTFFVLPYPFVSGEDLKVTDDFPGGSHFSSEMAEYVMEIKTEVESADSEEIIRFFHASLKQSAGYLGSRDMDYINKELKMEGNLRSNRSDTL</sequence>
<dbReference type="Pfam" id="PF19459">
    <property type="entry name" value="DUF5996"/>
    <property type="match status" value="1"/>
</dbReference>
<gene>
    <name evidence="1" type="ORF">SAMN02745189_00612</name>
</gene>
<dbReference type="InterPro" id="IPR046038">
    <property type="entry name" value="DUF5996"/>
</dbReference>
<keyword evidence="2" id="KW-1185">Reference proteome</keyword>
<dbReference type="AlphaFoldDB" id="A0A1M7BVW1"/>
<accession>A0A1M7BVW1</accession>